<gene>
    <name evidence="1" type="ORF">TNCT_643611</name>
</gene>
<evidence type="ECO:0000313" key="2">
    <source>
        <dbReference type="Proteomes" id="UP000887116"/>
    </source>
</evidence>
<name>A0A8X6F322_TRICU</name>
<evidence type="ECO:0000313" key="1">
    <source>
        <dbReference type="EMBL" id="GFQ69638.1"/>
    </source>
</evidence>
<dbReference type="Proteomes" id="UP000887116">
    <property type="component" value="Unassembled WGS sequence"/>
</dbReference>
<dbReference type="EMBL" id="BMAO01020762">
    <property type="protein sequence ID" value="GFQ69638.1"/>
    <property type="molecule type" value="Genomic_DNA"/>
</dbReference>
<dbReference type="AlphaFoldDB" id="A0A8X6F322"/>
<keyword evidence="2" id="KW-1185">Reference proteome</keyword>
<accession>A0A8X6F322</accession>
<comment type="caution">
    <text evidence="1">The sequence shown here is derived from an EMBL/GenBank/DDBJ whole genome shotgun (WGS) entry which is preliminary data.</text>
</comment>
<reference evidence="1" key="1">
    <citation type="submission" date="2020-07" db="EMBL/GenBank/DDBJ databases">
        <title>Multicomponent nature underlies the extraordinary mechanical properties of spider dragline silk.</title>
        <authorList>
            <person name="Kono N."/>
            <person name="Nakamura H."/>
            <person name="Mori M."/>
            <person name="Yoshida Y."/>
            <person name="Ohtoshi R."/>
            <person name="Malay A.D."/>
            <person name="Moran D.A.P."/>
            <person name="Tomita M."/>
            <person name="Numata K."/>
            <person name="Arakawa K."/>
        </authorList>
    </citation>
    <scope>NUCLEOTIDE SEQUENCE</scope>
</reference>
<proteinExistence type="predicted"/>
<organism evidence="1 2">
    <name type="scientific">Trichonephila clavata</name>
    <name type="common">Joro spider</name>
    <name type="synonym">Nephila clavata</name>
    <dbReference type="NCBI Taxonomy" id="2740835"/>
    <lineage>
        <taxon>Eukaryota</taxon>
        <taxon>Metazoa</taxon>
        <taxon>Ecdysozoa</taxon>
        <taxon>Arthropoda</taxon>
        <taxon>Chelicerata</taxon>
        <taxon>Arachnida</taxon>
        <taxon>Araneae</taxon>
        <taxon>Araneomorphae</taxon>
        <taxon>Entelegynae</taxon>
        <taxon>Araneoidea</taxon>
        <taxon>Nephilidae</taxon>
        <taxon>Trichonephila</taxon>
    </lineage>
</organism>
<protein>
    <submittedName>
        <fullName evidence="1">Uncharacterized protein</fullName>
    </submittedName>
</protein>
<sequence>MITYWLRNTSVLTTSASVTTKLVTLPLPPFSNEQDKLFPKPLRHFKSSFKRTGPTGTLNNWFVRFRPLGSLLVKEDHNGFPLSSYTWFLICSSRGH</sequence>